<dbReference type="EMBL" id="VCAU01000018">
    <property type="protein sequence ID" value="KAF9891461.1"/>
    <property type="molecule type" value="Genomic_DNA"/>
</dbReference>
<reference evidence="3" key="2">
    <citation type="submission" date="2020-02" db="EMBL/GenBank/DDBJ databases">
        <authorList>
            <person name="Gilchrist C.L.M."/>
            <person name="Chooi Y.-H."/>
        </authorList>
    </citation>
    <scope>NUCLEOTIDE SEQUENCE</scope>
    <source>
        <strain evidence="3">MST-FP2251</strain>
    </source>
</reference>
<dbReference type="SUPFAM" id="SSF53167">
    <property type="entry name" value="Purine and uridine phosphorylases"/>
    <property type="match status" value="1"/>
</dbReference>
<dbReference type="InterPro" id="IPR035994">
    <property type="entry name" value="Nucleoside_phosphorylase_sf"/>
</dbReference>
<sequence length="917" mass="104058">MATRLCYGSNLELLRTAIPWFVDALPPHPGIAYLASALRPQNAVSEATKDAITLLRFEIKEMRNILMEDRTEKELSAEETTKVAGAIEAVLLIFEDLLDPALLNHRSTPTSPFFPRLTVLKDWSRNDTSTISDRLKSISYGNDEVNFRRIFTAVQDLNGILRSIYCPQSVATGNFNRQVFHQEHGSVHNEDETAAKEIHRAQILSDTARTVIHLLGKPSSPCGTEHTALIHLTGFSRPEIEMILSVCGPGNREKWHLVSWDRNIQQESSSTPTSAETICAVLRSSWKRKKRLRINVDQADGWSTVPTVHASDRMECNIREPKVTLKDLLHGRRDQERYRMLKRLLKWEKLDLAVAIARSLLYLLGSPLRFDTWEAENIYIEQTMDKLSSGGLGFTQPYIRHELGREDGSKDAPAQSEDRRMFILRLGALIWELLFGHRINITAEDEECEPENDTEDAELSLFNALNREEINARETFVEKPFLDIIANCLNVYTQENLDEPDFRSDIYWKIVKPLEDYRKAYRSPLDQHAQSQPITGVPSRSHPKRSASPSFHHTKRSRYDSMGFPQDLEPLQEVSSPDATPQQWGVPNGFYNIDNIHPHPQTVRKEHTSPYSPYEPSTPPEPHLTVSDYTVSILCALSKELRPIRILFDRKHPYPEVPLQDTNSYTFGQMGSHNIVAACLPSGQYGSNAAAHVISHMERTFPALRFCLLVGIGAGIPTPQNNIWLGDVVVSHPTGSFPGVIQHDQQKVFDNLKPQRTGSLRGPPSFLLRHISNLTSDPEVSPETLLQRYIDEIASGRQEYQYPGVENDRLFKSDYIHNAEDRTCERCADTEEVSREHRTTIHPRVHYGLIASGDQVIKSAQARDELGLKYNTIMLEVDIRSNQHDIDAIFNMKGLAIHNPMNVTFPDKSPTVIIHLP</sequence>
<accession>A0AAD4GW42</accession>
<feature type="domain" description="DUF7580" evidence="2">
    <location>
        <begin position="202"/>
        <end position="519"/>
    </location>
</feature>
<name>A0AAD4GW42_ASPNN</name>
<gene>
    <name evidence="3" type="ORF">FE257_003927</name>
</gene>
<dbReference type="PANTHER" id="PTHR46082:SF11">
    <property type="entry name" value="AAA+ ATPASE DOMAIN-CONTAINING PROTEIN-RELATED"/>
    <property type="match status" value="1"/>
</dbReference>
<evidence type="ECO:0000259" key="2">
    <source>
        <dbReference type="Pfam" id="PF24476"/>
    </source>
</evidence>
<dbReference type="Gene3D" id="3.40.50.1580">
    <property type="entry name" value="Nucleoside phosphorylase domain"/>
    <property type="match status" value="1"/>
</dbReference>
<proteinExistence type="predicted"/>
<organism evidence="3 4">
    <name type="scientific">Aspergillus nanangensis</name>
    <dbReference type="NCBI Taxonomy" id="2582783"/>
    <lineage>
        <taxon>Eukaryota</taxon>
        <taxon>Fungi</taxon>
        <taxon>Dikarya</taxon>
        <taxon>Ascomycota</taxon>
        <taxon>Pezizomycotina</taxon>
        <taxon>Eurotiomycetes</taxon>
        <taxon>Eurotiomycetidae</taxon>
        <taxon>Eurotiales</taxon>
        <taxon>Aspergillaceae</taxon>
        <taxon>Aspergillus</taxon>
        <taxon>Aspergillus subgen. Circumdati</taxon>
    </lineage>
</organism>
<protein>
    <recommendedName>
        <fullName evidence="2">DUF7580 domain-containing protein</fullName>
    </recommendedName>
</protein>
<evidence type="ECO:0000313" key="4">
    <source>
        <dbReference type="Proteomes" id="UP001194746"/>
    </source>
</evidence>
<dbReference type="Proteomes" id="UP001194746">
    <property type="component" value="Unassembled WGS sequence"/>
</dbReference>
<reference evidence="3" key="1">
    <citation type="journal article" date="2019" name="Beilstein J. Org. Chem.">
        <title>Nanangenines: drimane sesquiterpenoids as the dominant metabolite cohort of a novel Australian fungus, Aspergillus nanangensis.</title>
        <authorList>
            <person name="Lacey H.J."/>
            <person name="Gilchrist C.L.M."/>
            <person name="Crombie A."/>
            <person name="Kalaitzis J.A."/>
            <person name="Vuong D."/>
            <person name="Rutledge P.J."/>
            <person name="Turner P."/>
            <person name="Pitt J.I."/>
            <person name="Lacey E."/>
            <person name="Chooi Y.H."/>
            <person name="Piggott A.M."/>
        </authorList>
    </citation>
    <scope>NUCLEOTIDE SEQUENCE</scope>
    <source>
        <strain evidence="3">MST-FP2251</strain>
    </source>
</reference>
<dbReference type="PANTHER" id="PTHR46082">
    <property type="entry name" value="ATP/GTP-BINDING PROTEIN-RELATED"/>
    <property type="match status" value="1"/>
</dbReference>
<evidence type="ECO:0000256" key="1">
    <source>
        <dbReference type="SAM" id="MobiDB-lite"/>
    </source>
</evidence>
<dbReference type="Pfam" id="PF24476">
    <property type="entry name" value="DUF7580"/>
    <property type="match status" value="1"/>
</dbReference>
<dbReference type="GO" id="GO:0009116">
    <property type="term" value="P:nucleoside metabolic process"/>
    <property type="evidence" value="ECO:0007669"/>
    <property type="project" value="InterPro"/>
</dbReference>
<dbReference type="GO" id="GO:0003824">
    <property type="term" value="F:catalytic activity"/>
    <property type="evidence" value="ECO:0007669"/>
    <property type="project" value="InterPro"/>
</dbReference>
<dbReference type="InterPro" id="IPR056002">
    <property type="entry name" value="DUF7580"/>
</dbReference>
<feature type="region of interest" description="Disordered" evidence="1">
    <location>
        <begin position="598"/>
        <end position="621"/>
    </location>
</feature>
<keyword evidence="4" id="KW-1185">Reference proteome</keyword>
<comment type="caution">
    <text evidence="3">The sequence shown here is derived from an EMBL/GenBank/DDBJ whole genome shotgun (WGS) entry which is preliminary data.</text>
</comment>
<evidence type="ECO:0000313" key="3">
    <source>
        <dbReference type="EMBL" id="KAF9891461.1"/>
    </source>
</evidence>
<dbReference type="InterPro" id="IPR053137">
    <property type="entry name" value="NLR-like"/>
</dbReference>
<dbReference type="AlphaFoldDB" id="A0AAD4GW42"/>
<feature type="region of interest" description="Disordered" evidence="1">
    <location>
        <begin position="524"/>
        <end position="579"/>
    </location>
</feature>